<dbReference type="InterPro" id="IPR010994">
    <property type="entry name" value="RuvA_2-like"/>
</dbReference>
<dbReference type="Gene3D" id="1.10.150.280">
    <property type="entry name" value="AF1531-like domain"/>
    <property type="match status" value="1"/>
</dbReference>
<dbReference type="PROSITE" id="PS00411">
    <property type="entry name" value="KINESIN_MOTOR_1"/>
    <property type="match status" value="1"/>
</dbReference>
<dbReference type="GO" id="GO:0005875">
    <property type="term" value="C:microtubule associated complex"/>
    <property type="evidence" value="ECO:0007669"/>
    <property type="project" value="TreeGrafter"/>
</dbReference>
<evidence type="ECO:0000256" key="2">
    <source>
        <dbReference type="ARBA" id="ARBA00022741"/>
    </source>
</evidence>
<dbReference type="PANTHER" id="PTHR47969">
    <property type="entry name" value="CHROMOSOME-ASSOCIATED KINESIN KIF4A-RELATED"/>
    <property type="match status" value="1"/>
</dbReference>
<dbReference type="AlphaFoldDB" id="A0AAV3NN43"/>
<evidence type="ECO:0000256" key="1">
    <source>
        <dbReference type="ARBA" id="ARBA00022701"/>
    </source>
</evidence>
<dbReference type="SUPFAM" id="SSF47781">
    <property type="entry name" value="RuvA domain 2-like"/>
    <property type="match status" value="1"/>
</dbReference>
<dbReference type="Gene3D" id="3.40.850.10">
    <property type="entry name" value="Kinesin motor domain"/>
    <property type="match status" value="1"/>
</dbReference>
<dbReference type="SUPFAM" id="SSF52540">
    <property type="entry name" value="P-loop containing nucleoside triphosphate hydrolases"/>
    <property type="match status" value="1"/>
</dbReference>
<dbReference type="GO" id="GO:0005874">
    <property type="term" value="C:microtubule"/>
    <property type="evidence" value="ECO:0007669"/>
    <property type="project" value="UniProtKB-KW"/>
</dbReference>
<dbReference type="PROSITE" id="PS50067">
    <property type="entry name" value="KINESIN_MOTOR_2"/>
    <property type="match status" value="1"/>
</dbReference>
<dbReference type="InterPro" id="IPR019821">
    <property type="entry name" value="Kinesin_motor_CS"/>
</dbReference>
<keyword evidence="4 6" id="KW-0505">Motor protein</keyword>
<comment type="caution">
    <text evidence="9">The sequence shown here is derived from an EMBL/GenBank/DDBJ whole genome shotgun (WGS) entry which is preliminary data.</text>
</comment>
<dbReference type="EMBL" id="BAABME010000133">
    <property type="protein sequence ID" value="GAA0139941.1"/>
    <property type="molecule type" value="Genomic_DNA"/>
</dbReference>
<dbReference type="PRINTS" id="PR00380">
    <property type="entry name" value="KINESINHEAVY"/>
</dbReference>
<gene>
    <name evidence="9" type="ORF">LIER_01386</name>
</gene>
<keyword evidence="1 7" id="KW-0493">Microtubule</keyword>
<dbReference type="GO" id="GO:0007052">
    <property type="term" value="P:mitotic spindle organization"/>
    <property type="evidence" value="ECO:0007669"/>
    <property type="project" value="TreeGrafter"/>
</dbReference>
<evidence type="ECO:0000256" key="4">
    <source>
        <dbReference type="ARBA" id="ARBA00023175"/>
    </source>
</evidence>
<accession>A0AAV3NN43</accession>
<feature type="binding site" evidence="6">
    <location>
        <begin position="113"/>
        <end position="120"/>
    </location>
    <ligand>
        <name>ATP</name>
        <dbReference type="ChEBI" id="CHEBI:30616"/>
    </ligand>
</feature>
<proteinExistence type="inferred from homology"/>
<dbReference type="GO" id="GO:0051231">
    <property type="term" value="P:spindle elongation"/>
    <property type="evidence" value="ECO:0007669"/>
    <property type="project" value="TreeGrafter"/>
</dbReference>
<keyword evidence="10" id="KW-1185">Reference proteome</keyword>
<dbReference type="GO" id="GO:0008017">
    <property type="term" value="F:microtubule binding"/>
    <property type="evidence" value="ECO:0007669"/>
    <property type="project" value="InterPro"/>
</dbReference>
<evidence type="ECO:0000313" key="9">
    <source>
        <dbReference type="EMBL" id="GAA0139941.1"/>
    </source>
</evidence>
<evidence type="ECO:0000256" key="7">
    <source>
        <dbReference type="RuleBase" id="RU000394"/>
    </source>
</evidence>
<organism evidence="9 10">
    <name type="scientific">Lithospermum erythrorhizon</name>
    <name type="common">Purple gromwell</name>
    <name type="synonym">Lithospermum officinale var. erythrorhizon</name>
    <dbReference type="NCBI Taxonomy" id="34254"/>
    <lineage>
        <taxon>Eukaryota</taxon>
        <taxon>Viridiplantae</taxon>
        <taxon>Streptophyta</taxon>
        <taxon>Embryophyta</taxon>
        <taxon>Tracheophyta</taxon>
        <taxon>Spermatophyta</taxon>
        <taxon>Magnoliopsida</taxon>
        <taxon>eudicotyledons</taxon>
        <taxon>Gunneridae</taxon>
        <taxon>Pentapetalae</taxon>
        <taxon>asterids</taxon>
        <taxon>lamiids</taxon>
        <taxon>Boraginales</taxon>
        <taxon>Boraginaceae</taxon>
        <taxon>Boraginoideae</taxon>
        <taxon>Lithospermeae</taxon>
        <taxon>Lithospermum</taxon>
    </lineage>
</organism>
<dbReference type="FunFam" id="3.40.850.10:FF:000087">
    <property type="entry name" value="Kinesin-like protein"/>
    <property type="match status" value="1"/>
</dbReference>
<dbReference type="GO" id="GO:0003777">
    <property type="term" value="F:microtubule motor activity"/>
    <property type="evidence" value="ECO:0007669"/>
    <property type="project" value="InterPro"/>
</dbReference>
<feature type="domain" description="Kinesin motor" evidence="8">
    <location>
        <begin position="24"/>
        <end position="344"/>
    </location>
</feature>
<evidence type="ECO:0000256" key="3">
    <source>
        <dbReference type="ARBA" id="ARBA00022840"/>
    </source>
</evidence>
<name>A0AAV3NN43_LITER</name>
<sequence>MDKQFGTNEPFCTPSKSSKNHECQVRVVVRVRPFLVCENGKKPTCCISLLSSSRSAEVTVHLKDQQTSRSDCFKLDAFFDQEDDNVSKIFKNEVEPLIPGVFHGYNSTVFAYGATGSGKTYTLQGSENHPGLMPLSMSKILEMCQSTRSTVKISYYEIYLEKCFDLLEPKWNEISVLDDKDGKTHFKGLSQVEVNSMAEFHEVLYNAIRRRKVAHTGLNDASSRSHGVLVIAVSTSHADGTCNFVTGKLNLIDLAGNEDNRRTCNEGIRLQESAKINQSLFTLSNVIYALNNRLRVPYRESKLTRILQDSLGSNSHSLMIACLNPGEYQESVNTVSLAARSCHISVPVSPALTKDTSEVKVDMEAKLRAWLESKGKTKSSQKMVHFASPLISKTPRTSKSMKKMPHSSVKPKFLLGATSVEKSSPYVARRNLFQPAPLAETCVEAEDLKTNPNTEVFEFLADLTAVELDKNAIPEASILPVKDSVNEKSKWFDSEELDSPSQNRIEVQSPMRKALSPISANTCTGNIAATDQVCKVTPYAQCSPKSADNLQIALGTPLDKFHSRSSNLKNVLIQEYIEFLNNASREELLEIKGIGHKMAAYIMELRQTSPLKSLSDLGKLGLSARQVLNMYGKAARGLLG</sequence>
<dbReference type="FunFam" id="1.10.150.280:FF:000003">
    <property type="entry name" value="Kinesin-like protein KIN-10C"/>
    <property type="match status" value="1"/>
</dbReference>
<evidence type="ECO:0000256" key="5">
    <source>
        <dbReference type="ARBA" id="ARBA00061615"/>
    </source>
</evidence>
<dbReference type="InterPro" id="IPR027417">
    <property type="entry name" value="P-loop_NTPase"/>
</dbReference>
<dbReference type="InterPro" id="IPR036961">
    <property type="entry name" value="Kinesin_motor_dom_sf"/>
</dbReference>
<dbReference type="InterPro" id="IPR001752">
    <property type="entry name" value="Kinesin_motor_dom"/>
</dbReference>
<dbReference type="SMART" id="SM00129">
    <property type="entry name" value="KISc"/>
    <property type="match status" value="1"/>
</dbReference>
<keyword evidence="3 6" id="KW-0067">ATP-binding</keyword>
<dbReference type="PANTHER" id="PTHR47969:SF9">
    <property type="entry name" value="KINESIN-LIKE PROTEIN"/>
    <property type="match status" value="1"/>
</dbReference>
<dbReference type="Pfam" id="PF00225">
    <property type="entry name" value="Kinesin"/>
    <property type="match status" value="1"/>
</dbReference>
<evidence type="ECO:0000256" key="6">
    <source>
        <dbReference type="PROSITE-ProRule" id="PRU00283"/>
    </source>
</evidence>
<keyword evidence="2 6" id="KW-0547">Nucleotide-binding</keyword>
<dbReference type="InterPro" id="IPR027640">
    <property type="entry name" value="Kinesin-like_fam"/>
</dbReference>
<dbReference type="GO" id="GO:0007018">
    <property type="term" value="P:microtubule-based movement"/>
    <property type="evidence" value="ECO:0007669"/>
    <property type="project" value="InterPro"/>
</dbReference>
<evidence type="ECO:0000313" key="10">
    <source>
        <dbReference type="Proteomes" id="UP001454036"/>
    </source>
</evidence>
<dbReference type="GO" id="GO:0005524">
    <property type="term" value="F:ATP binding"/>
    <property type="evidence" value="ECO:0007669"/>
    <property type="project" value="UniProtKB-UniRule"/>
</dbReference>
<evidence type="ECO:0000259" key="8">
    <source>
        <dbReference type="PROSITE" id="PS50067"/>
    </source>
</evidence>
<dbReference type="Proteomes" id="UP001454036">
    <property type="component" value="Unassembled WGS sequence"/>
</dbReference>
<comment type="similarity">
    <text evidence="5">Belongs to the TRAFAC class myosin-kinesin ATPase superfamily. Kinesin family. KIN-10 subfamily.</text>
</comment>
<reference evidence="9 10" key="1">
    <citation type="submission" date="2024-01" db="EMBL/GenBank/DDBJ databases">
        <title>The complete chloroplast genome sequence of Lithospermum erythrorhizon: insights into the phylogenetic relationship among Boraginaceae species and the maternal lineages of purple gromwells.</title>
        <authorList>
            <person name="Okada T."/>
            <person name="Watanabe K."/>
        </authorList>
    </citation>
    <scope>NUCLEOTIDE SEQUENCE [LARGE SCALE GENOMIC DNA]</scope>
</reference>
<protein>
    <recommendedName>
        <fullName evidence="7">Kinesin-like protein</fullName>
    </recommendedName>
</protein>